<evidence type="ECO:0000256" key="8">
    <source>
        <dbReference type="SAM" id="MobiDB-lite"/>
    </source>
</evidence>
<proteinExistence type="inferred from homology"/>
<evidence type="ECO:0000313" key="11">
    <source>
        <dbReference type="Proteomes" id="UP001059380"/>
    </source>
</evidence>
<dbReference type="InterPro" id="IPR051906">
    <property type="entry name" value="TolC-like"/>
</dbReference>
<protein>
    <submittedName>
        <fullName evidence="10">TolC family protein</fullName>
    </submittedName>
</protein>
<evidence type="ECO:0000313" key="10">
    <source>
        <dbReference type="EMBL" id="UWZ86658.1"/>
    </source>
</evidence>
<evidence type="ECO:0000256" key="5">
    <source>
        <dbReference type="ARBA" id="ARBA00022692"/>
    </source>
</evidence>
<feature type="region of interest" description="Disordered" evidence="8">
    <location>
        <begin position="51"/>
        <end position="71"/>
    </location>
</feature>
<dbReference type="Gene3D" id="1.20.1600.10">
    <property type="entry name" value="Outer membrane efflux proteins (OEP)"/>
    <property type="match status" value="1"/>
</dbReference>
<evidence type="ECO:0000256" key="4">
    <source>
        <dbReference type="ARBA" id="ARBA00022452"/>
    </source>
</evidence>
<evidence type="ECO:0000256" key="3">
    <source>
        <dbReference type="ARBA" id="ARBA00022448"/>
    </source>
</evidence>
<dbReference type="GO" id="GO:0015288">
    <property type="term" value="F:porin activity"/>
    <property type="evidence" value="ECO:0007669"/>
    <property type="project" value="TreeGrafter"/>
</dbReference>
<reference evidence="10" key="1">
    <citation type="submission" date="2021-04" db="EMBL/GenBank/DDBJ databases">
        <title>Phylogenetic analysis of Acidobacteriaceae.</title>
        <authorList>
            <person name="Qiu L."/>
            <person name="Zhang Q."/>
        </authorList>
    </citation>
    <scope>NUCLEOTIDE SEQUENCE</scope>
    <source>
        <strain evidence="10">DSM 25168</strain>
    </source>
</reference>
<feature type="chain" id="PRO_5039885444" evidence="9">
    <location>
        <begin position="43"/>
        <end position="685"/>
    </location>
</feature>
<keyword evidence="4" id="KW-1134">Transmembrane beta strand</keyword>
<accession>A0A9J7BXJ9</accession>
<keyword evidence="3" id="KW-0813">Transport</keyword>
<organism evidence="10 11">
    <name type="scientific">Occallatibacter riparius</name>
    <dbReference type="NCBI Taxonomy" id="1002689"/>
    <lineage>
        <taxon>Bacteria</taxon>
        <taxon>Pseudomonadati</taxon>
        <taxon>Acidobacteriota</taxon>
        <taxon>Terriglobia</taxon>
        <taxon>Terriglobales</taxon>
        <taxon>Acidobacteriaceae</taxon>
        <taxon>Occallatibacter</taxon>
    </lineage>
</organism>
<dbReference type="SUPFAM" id="SSF56954">
    <property type="entry name" value="Outer membrane efflux proteins (OEP)"/>
    <property type="match status" value="1"/>
</dbReference>
<dbReference type="GO" id="GO:0009279">
    <property type="term" value="C:cell outer membrane"/>
    <property type="evidence" value="ECO:0007669"/>
    <property type="project" value="UniProtKB-SubCell"/>
</dbReference>
<name>A0A9J7BXJ9_9BACT</name>
<dbReference type="AlphaFoldDB" id="A0A9J7BXJ9"/>
<feature type="signal peptide" evidence="9">
    <location>
        <begin position="1"/>
        <end position="42"/>
    </location>
</feature>
<dbReference type="GO" id="GO:0015562">
    <property type="term" value="F:efflux transmembrane transporter activity"/>
    <property type="evidence" value="ECO:0007669"/>
    <property type="project" value="InterPro"/>
</dbReference>
<sequence length="685" mass="74569">MKDDRNQKAFDTQMNCRTHVPMRTRLQAVLAILLLQANLALAFEPAPAQQSTQAPPAVAPDTPAPTATTAPATQPTLAQTMQQQAAVPPQQPFYVELPHSRKPFSPYRPSTAPELNLANSPRLQNLMRDGKLYISLDDAIALAIENNLDLAYFRYNFPISQTDYARTKAGGSANGVNTGIVQSSTQGGFSGGNSGGGGSSGGGAAAGAGGIVTSTLGAGTAVPSFDPFINFKGFVDHNVTQEANQSQVGVPLFKENTIEGLVYYTQSFPLGTNVNINYQGERLTNNSPYFAINPELFSNFQFVLSQHLLAGFGFATNRRYMQIAKQNMQITDLAFRQQVIATVTQVENIYWDLVNAYQDEQIKENLLAFSQKTLSDDQKQLELGAIPAMQVMKDGSDVATSEGDLTVARATLRLNELLMKNAITKTDDPTIAVMPVIPLDTKGPDNPNATKSIDDLIAQAEKKRPDAAQDEIAMQKAAQNLQSIKSTLLPTLDAYGVYAGSGTAGEKNPNCHLGADQCASDVPPGFGDMFKNTFNYTAPEYQFGINLQINLRNRQAKADQFRTVLEYRQTQITFEEQKKTIRFDVRNSQFALQQAQARVDAAQKSNDLAQRTFDITKEEQKLGAKSNYDTLVAQHALAITQSALVAAKTEYEKRKVDIDRATGETLERMGVSIDDAKTGVVSHAP</sequence>
<evidence type="ECO:0000256" key="1">
    <source>
        <dbReference type="ARBA" id="ARBA00004442"/>
    </source>
</evidence>
<evidence type="ECO:0000256" key="6">
    <source>
        <dbReference type="ARBA" id="ARBA00023136"/>
    </source>
</evidence>
<keyword evidence="6" id="KW-0472">Membrane</keyword>
<dbReference type="RefSeq" id="WP_260796296.1">
    <property type="nucleotide sequence ID" value="NZ_CP093313.1"/>
</dbReference>
<dbReference type="KEGG" id="orp:MOP44_12100"/>
<keyword evidence="7" id="KW-0998">Cell outer membrane</keyword>
<dbReference type="EMBL" id="CP093313">
    <property type="protein sequence ID" value="UWZ86658.1"/>
    <property type="molecule type" value="Genomic_DNA"/>
</dbReference>
<dbReference type="Pfam" id="PF02321">
    <property type="entry name" value="OEP"/>
    <property type="match status" value="1"/>
</dbReference>
<evidence type="ECO:0000256" key="9">
    <source>
        <dbReference type="SAM" id="SignalP"/>
    </source>
</evidence>
<dbReference type="GO" id="GO:1990281">
    <property type="term" value="C:efflux pump complex"/>
    <property type="evidence" value="ECO:0007669"/>
    <property type="project" value="TreeGrafter"/>
</dbReference>
<dbReference type="InterPro" id="IPR003423">
    <property type="entry name" value="OMP_efflux"/>
</dbReference>
<comment type="subcellular location">
    <subcellularLocation>
        <location evidence="1">Cell outer membrane</location>
    </subcellularLocation>
</comment>
<keyword evidence="5" id="KW-0812">Transmembrane</keyword>
<evidence type="ECO:0000256" key="7">
    <source>
        <dbReference type="ARBA" id="ARBA00023237"/>
    </source>
</evidence>
<gene>
    <name evidence="10" type="ORF">MOP44_12100</name>
</gene>
<keyword evidence="11" id="KW-1185">Reference proteome</keyword>
<comment type="similarity">
    <text evidence="2">Belongs to the outer membrane factor (OMF) (TC 1.B.17) family.</text>
</comment>
<keyword evidence="9" id="KW-0732">Signal</keyword>
<dbReference type="PANTHER" id="PTHR30026:SF23">
    <property type="entry name" value="TO APRF-PUTATIVE OUTER MEMBRANE EFFLUX PROTEIN OR SECRETED ALKALINE PHOSPHATASE-RELATED"/>
    <property type="match status" value="1"/>
</dbReference>
<evidence type="ECO:0000256" key="2">
    <source>
        <dbReference type="ARBA" id="ARBA00007613"/>
    </source>
</evidence>
<dbReference type="PANTHER" id="PTHR30026">
    <property type="entry name" value="OUTER MEMBRANE PROTEIN TOLC"/>
    <property type="match status" value="1"/>
</dbReference>
<dbReference type="Proteomes" id="UP001059380">
    <property type="component" value="Chromosome"/>
</dbReference>